<keyword evidence="2" id="KW-1185">Reference proteome</keyword>
<reference evidence="1 2" key="1">
    <citation type="journal article" date="2021" name="Appl. Environ. Microbiol.">
        <title>Genetic linkage and physical mapping for an oyster mushroom Pleurotus cornucopiae and QTL analysis for the trait cap color.</title>
        <authorList>
            <person name="Zhang Y."/>
            <person name="Gao W."/>
            <person name="Sonnenberg A."/>
            <person name="Chen Q."/>
            <person name="Zhang J."/>
            <person name="Huang C."/>
        </authorList>
    </citation>
    <scope>NUCLEOTIDE SEQUENCE [LARGE SCALE GENOMIC DNA]</scope>
    <source>
        <strain evidence="1">CCMSSC00406</strain>
    </source>
</reference>
<accession>A0ACB7J9T3</accession>
<organism evidence="1 2">
    <name type="scientific">Pleurotus cornucopiae</name>
    <name type="common">Cornucopia mushroom</name>
    <dbReference type="NCBI Taxonomy" id="5321"/>
    <lineage>
        <taxon>Eukaryota</taxon>
        <taxon>Fungi</taxon>
        <taxon>Dikarya</taxon>
        <taxon>Basidiomycota</taxon>
        <taxon>Agaricomycotina</taxon>
        <taxon>Agaricomycetes</taxon>
        <taxon>Agaricomycetidae</taxon>
        <taxon>Agaricales</taxon>
        <taxon>Pleurotineae</taxon>
        <taxon>Pleurotaceae</taxon>
        <taxon>Pleurotus</taxon>
    </lineage>
</organism>
<proteinExistence type="predicted"/>
<dbReference type="EMBL" id="WQMT02000002">
    <property type="protein sequence ID" value="KAG9226940.1"/>
    <property type="molecule type" value="Genomic_DNA"/>
</dbReference>
<sequence>MPQPYIHSFAHIPTVRSKFPSRNASSHTHEEGDGQLPEPQFDVVVVGGGPSGCALATRLYERTQGRVSVLLLEAAMHPEESPELNNCVPRILQTRALHRSAFDYAYPTEHEHEHDLADHDNSKQEREEQGRKEGRRALVLNSGKVLGGSTCINFGIWTKGAKADYDLWASLVGSDEFSWAKMAPCFDRVASLSSCSPPHSTPTSPIKTRLISQSPRLHHWSGIARRGLDESGFLLLGSGGINGGLAEINSSHSDSSIDRVKDVFGEMTECVDREQVRSTALGYFEDVIDPLLLPQDSNTTSASSPATPATPARGKFEVWTSLRVERVVFDEVEGRKEGKKAVGVQTRFGVIRARREVILCAGAIQSPYILLQSGIGPAPHLAARGVPLVHDSPGVGRNLWEHPFVDVRAKLRPTHRKDTVETFASLMTSAPHLHQWSTERTGLMSGLPYEWLAYSNMHAELSPLFTSPSPSPSQPSSASSPSPSASIPPTPTDTHVLLRSNSPHIEHLIHYGHGLAPAPDAMASSYIAVSTVLLVPRSRGYVEIPPTSPETGVEGSGESLVDEKPRIVVNQLKDPIDRRVLREAVRRAFAVLGAPAWREYLEDVGEKGDAELDDIVRQRVTTLWHYGGTCAMKTSTSTLGDGVVDTRFRVEGVEGLRVADTSVIPFPVAGHTQAVAYAIGEKGKLVTVEYLVRWTPSVSLHLPETPPVILDNSMVSRSSQRILPLVILALSLVSAASAFNDWSVPCFHGECAYDASSSTVGSGTVQLFGSPKGLTDITPAAGWVILDCDPNALDQTIRLVCMNEDEEACGHLFAHGGPQDKVVRLPESCGAGPFARIAHLSTAEDQSIPAHVSPKIVRRDGATPQVISLGVDTNWLSIDTENRGEIQFRIAGINGEHPAGHFHDGGLHSREDSKTWFQSALVKVAKAAVALGEHFKDKPFFASDANGVEASKTFDKTIPIFEKNATCGPLKGTLKVEVAAKGSIKGNIGFVAAGKLGKEPETDDMATLYRLTLDADASFTVIAKVAGSEKRPIHILDLPLGPFVIPGIAEFGPKIVLDALGEAELQLTSDSVVGGNFNIDLQYVIPQKYSQQVKDVLKQDALTKPKDSKFSLRAATDVVGTAKFKGHLIPKIQVGIKAFAHEADVYAKVDIWAALYLLAKGHASAGVSGSKKLREIADRAYTPPYAIAQRDLDATKATAGFTGSVIINAGVEVSGGVEVKGKAVPFFKALAGLKVDEPLGIGAKAGKAWQLLSKDFGVGQYSSELAKASHQPISASDTCPTKPPSSTTEVVQAVTTLAASTFKKA</sequence>
<name>A0ACB7J9T3_PLECO</name>
<gene>
    <name evidence="1" type="ORF">CCMSSC00406_0003387</name>
</gene>
<comment type="caution">
    <text evidence="1">The sequence shown here is derived from an EMBL/GenBank/DDBJ whole genome shotgun (WGS) entry which is preliminary data.</text>
</comment>
<protein>
    <submittedName>
        <fullName evidence="1">Uncharacterized protein</fullName>
    </submittedName>
</protein>
<dbReference type="Proteomes" id="UP000824881">
    <property type="component" value="Unassembled WGS sequence"/>
</dbReference>
<evidence type="ECO:0000313" key="1">
    <source>
        <dbReference type="EMBL" id="KAG9226940.1"/>
    </source>
</evidence>
<evidence type="ECO:0000313" key="2">
    <source>
        <dbReference type="Proteomes" id="UP000824881"/>
    </source>
</evidence>